<dbReference type="InterPro" id="IPR039776">
    <property type="entry name" value="Pds5"/>
</dbReference>
<sequence length="194" mass="21784">MSDTLNISSESEEIPKSAPVVKNFGRIKRKRIMVITCRIEPRLLKHEDVRDNHLENIVVAMQTIMSMVLNDYDDIPQHLLTVLKEELRQETSCIARTLAKGVMNQCSIKLKTYMAAKFSKKDMGVDPQGMSSLVHNGELFVSNTCIECEGTEKSDVKVKDNQENVEALREGYSPTNKNKNANGKLAGLYSTAIH</sequence>
<name>A0AA38GYY0_TAXCH</name>
<dbReference type="EMBL" id="JAHRHJ020000001">
    <property type="protein sequence ID" value="KAH9332049.1"/>
    <property type="molecule type" value="Genomic_DNA"/>
</dbReference>
<keyword evidence="2" id="KW-0539">Nucleus</keyword>
<organism evidence="3 4">
    <name type="scientific">Taxus chinensis</name>
    <name type="common">Chinese yew</name>
    <name type="synonym">Taxus wallichiana var. chinensis</name>
    <dbReference type="NCBI Taxonomy" id="29808"/>
    <lineage>
        <taxon>Eukaryota</taxon>
        <taxon>Viridiplantae</taxon>
        <taxon>Streptophyta</taxon>
        <taxon>Embryophyta</taxon>
        <taxon>Tracheophyta</taxon>
        <taxon>Spermatophyta</taxon>
        <taxon>Pinopsida</taxon>
        <taxon>Pinidae</taxon>
        <taxon>Conifers II</taxon>
        <taxon>Cupressales</taxon>
        <taxon>Taxaceae</taxon>
        <taxon>Taxus</taxon>
    </lineage>
</organism>
<evidence type="ECO:0000313" key="4">
    <source>
        <dbReference type="Proteomes" id="UP000824469"/>
    </source>
</evidence>
<dbReference type="GO" id="GO:0007064">
    <property type="term" value="P:mitotic sister chromatid cohesion"/>
    <property type="evidence" value="ECO:0007669"/>
    <property type="project" value="InterPro"/>
</dbReference>
<reference evidence="3 4" key="1">
    <citation type="journal article" date="2021" name="Nat. Plants">
        <title>The Taxus genome provides insights into paclitaxel biosynthesis.</title>
        <authorList>
            <person name="Xiong X."/>
            <person name="Gou J."/>
            <person name="Liao Q."/>
            <person name="Li Y."/>
            <person name="Zhou Q."/>
            <person name="Bi G."/>
            <person name="Li C."/>
            <person name="Du R."/>
            <person name="Wang X."/>
            <person name="Sun T."/>
            <person name="Guo L."/>
            <person name="Liang H."/>
            <person name="Lu P."/>
            <person name="Wu Y."/>
            <person name="Zhang Z."/>
            <person name="Ro D.K."/>
            <person name="Shang Y."/>
            <person name="Huang S."/>
            <person name="Yan J."/>
        </authorList>
    </citation>
    <scope>NUCLEOTIDE SEQUENCE [LARGE SCALE GENOMIC DNA]</scope>
    <source>
        <strain evidence="3">Ta-2019</strain>
    </source>
</reference>
<protein>
    <submittedName>
        <fullName evidence="3">Uncharacterized protein</fullName>
    </submittedName>
</protein>
<feature type="non-terminal residue" evidence="3">
    <location>
        <position position="1"/>
    </location>
</feature>
<evidence type="ECO:0000313" key="3">
    <source>
        <dbReference type="EMBL" id="KAH9332049.1"/>
    </source>
</evidence>
<dbReference type="GO" id="GO:0006281">
    <property type="term" value="P:DNA repair"/>
    <property type="evidence" value="ECO:0007669"/>
    <property type="project" value="TreeGrafter"/>
</dbReference>
<dbReference type="AlphaFoldDB" id="A0AA38GYY0"/>
<evidence type="ECO:0000256" key="2">
    <source>
        <dbReference type="ARBA" id="ARBA00023242"/>
    </source>
</evidence>
<comment type="caution">
    <text evidence="3">The sequence shown here is derived from an EMBL/GenBank/DDBJ whole genome shotgun (WGS) entry which is preliminary data.</text>
</comment>
<dbReference type="GO" id="GO:0000785">
    <property type="term" value="C:chromatin"/>
    <property type="evidence" value="ECO:0007669"/>
    <property type="project" value="TreeGrafter"/>
</dbReference>
<keyword evidence="4" id="KW-1185">Reference proteome</keyword>
<dbReference type="PANTHER" id="PTHR12663:SF0">
    <property type="entry name" value="PRECOCIOUS DISSOCIATION OF SISTERS 5, ISOFORM A"/>
    <property type="match status" value="1"/>
</dbReference>
<gene>
    <name evidence="3" type="ORF">KI387_004157</name>
</gene>
<dbReference type="Proteomes" id="UP000824469">
    <property type="component" value="Unassembled WGS sequence"/>
</dbReference>
<dbReference type="GO" id="GO:0005634">
    <property type="term" value="C:nucleus"/>
    <property type="evidence" value="ECO:0007669"/>
    <property type="project" value="UniProtKB-SubCell"/>
</dbReference>
<accession>A0AA38GYY0</accession>
<comment type="subcellular location">
    <subcellularLocation>
        <location evidence="1">Nucleus</location>
    </subcellularLocation>
</comment>
<dbReference type="PANTHER" id="PTHR12663">
    <property type="entry name" value="ANDROGEN INDUCED INHIBITOR OF PROLIFERATION AS3 / PDS5-RELATED"/>
    <property type="match status" value="1"/>
</dbReference>
<proteinExistence type="predicted"/>
<evidence type="ECO:0000256" key="1">
    <source>
        <dbReference type="ARBA" id="ARBA00004123"/>
    </source>
</evidence>